<proteinExistence type="inferred from homology"/>
<dbReference type="Gene3D" id="2.70.160.11">
    <property type="entry name" value="Hnrnp arginine n-methyltransferase1"/>
    <property type="match status" value="1"/>
</dbReference>
<sequence length="798" mass="88853">MATDAEDVTTRNDENCNIPILYLGQHDSARERPLGELAYGHLLDLGFTFVTAPVTNSKFYSRVLDLAKSHLSTIEQQKATVNTTHTPAIPDPVVPPITAEDTGLYPTLSSKSYTAYCSSWIDICSPSPVISSISRQVLNQEVNYANFCGVRTVVVPGPRQDATTPSGSDGLARYARAVKEALSAAPRLNFVIHVPMYREPGLEEKADSLTTTLSSSFNLGADKPEKADSIDLFSAWESWDLIRSVCEYNLRLFVGVRLPKMLPERDLQTRWFSEPVHLVSVSKDAFQTNKKKYPCLDRHHQNFIHELHTLKNTPWVLLCDVGPDAATLAAVSTTGGESDLKAPGEGDFPSLSEAHSPQSAKTGTLEHTTSDYVKYMRWLEGTQEPLSDLEYNTLSGFQDWLQSPLQPLSDNLESATYEVFEGDPVKYNQYEAATTEALRWWKKSNRKTSSDSGAVVIAVAGSGRGPLVYRALKASEVTGVPVEIWAIEKNPNAYVYLLRRNAVEWGGRVQVVRTDMRSWKGPLLSKPEESPKKYGQVDILISELLGSFADNELSPECLDGIQHVLAPDGISIPSSYTAHLSPISTPRIHADLLSRVAADKTTFDTPWVVRLFQLDFAAARGVPGHPRFQEMWEFSHPLSKATWNQMIVRGKSGLIGGVGGSMEGSVGANEHNARFSRVKFVCLNRGVIHGLAGYFESTLFECNDEGSEVKVEISTHPERIDEKSRDMISWFPIFFPLNRPLHYPDDAELEVSMWRQTDDKSVWYEWMVEAYCWTGQNRRLKLASSDLCSSRSVACKML</sequence>
<dbReference type="GO" id="GO:0005829">
    <property type="term" value="C:cytosol"/>
    <property type="evidence" value="ECO:0007669"/>
    <property type="project" value="TreeGrafter"/>
</dbReference>
<evidence type="ECO:0000259" key="10">
    <source>
        <dbReference type="Pfam" id="PF17285"/>
    </source>
</evidence>
<gene>
    <name evidence="12" type="ORF">jhhlp_001491</name>
</gene>
<dbReference type="InterPro" id="IPR007857">
    <property type="entry name" value="Arg_MeTrfase_PRMT5"/>
</dbReference>
<dbReference type="PROSITE" id="PS51678">
    <property type="entry name" value="SAM_MT_PRMT"/>
    <property type="match status" value="1"/>
</dbReference>
<feature type="binding site" evidence="6">
    <location>
        <begin position="426"/>
        <end position="427"/>
    </location>
    <ligand>
        <name>S-adenosyl-L-methionine</name>
        <dbReference type="ChEBI" id="CHEBI:59789"/>
    </ligand>
</feature>
<accession>A0A2N3NIL2</accession>
<dbReference type="Pfam" id="PF17285">
    <property type="entry name" value="PRMT5_TIM"/>
    <property type="match status" value="1"/>
</dbReference>
<dbReference type="InterPro" id="IPR029063">
    <property type="entry name" value="SAM-dependent_MTases_sf"/>
</dbReference>
<evidence type="ECO:0000256" key="2">
    <source>
        <dbReference type="ARBA" id="ARBA00022679"/>
    </source>
</evidence>
<evidence type="ECO:0000313" key="12">
    <source>
        <dbReference type="EMBL" id="PKS12192.1"/>
    </source>
</evidence>
<dbReference type="STRING" id="41688.A0A2N3NIL2"/>
<dbReference type="PANTHER" id="PTHR10738">
    <property type="entry name" value="PROTEIN ARGININE N-METHYLTRANSFERASE 5"/>
    <property type="match status" value="1"/>
</dbReference>
<feature type="domain" description="PRMT5 arginine-N-methyltransferase" evidence="9">
    <location>
        <begin position="394"/>
        <end position="572"/>
    </location>
</feature>
<dbReference type="GO" id="GO:0032259">
    <property type="term" value="P:methylation"/>
    <property type="evidence" value="ECO:0007669"/>
    <property type="project" value="UniProtKB-KW"/>
</dbReference>
<dbReference type="Gene3D" id="3.20.20.150">
    <property type="entry name" value="Divalent-metal-dependent TIM barrel enzymes"/>
    <property type="match status" value="1"/>
</dbReference>
<evidence type="ECO:0000256" key="4">
    <source>
        <dbReference type="PIRNR" id="PIRNR015894"/>
    </source>
</evidence>
<evidence type="ECO:0000256" key="1">
    <source>
        <dbReference type="ARBA" id="ARBA00022603"/>
    </source>
</evidence>
<dbReference type="InterPro" id="IPR035248">
    <property type="entry name" value="PRMT5_C"/>
</dbReference>
<evidence type="ECO:0000256" key="5">
    <source>
        <dbReference type="PIRSR" id="PIRSR015894-1"/>
    </source>
</evidence>
<evidence type="ECO:0000256" key="3">
    <source>
        <dbReference type="ARBA" id="ARBA00022691"/>
    </source>
</evidence>
<dbReference type="PANTHER" id="PTHR10738:SF0">
    <property type="entry name" value="PROTEIN ARGININE N-METHYLTRANSFERASE 5"/>
    <property type="match status" value="1"/>
</dbReference>
<organism evidence="12 13">
    <name type="scientific">Lomentospora prolificans</name>
    <dbReference type="NCBI Taxonomy" id="41688"/>
    <lineage>
        <taxon>Eukaryota</taxon>
        <taxon>Fungi</taxon>
        <taxon>Dikarya</taxon>
        <taxon>Ascomycota</taxon>
        <taxon>Pezizomycotina</taxon>
        <taxon>Sordariomycetes</taxon>
        <taxon>Hypocreomycetidae</taxon>
        <taxon>Microascales</taxon>
        <taxon>Microascaceae</taxon>
        <taxon>Lomentospora</taxon>
    </lineage>
</organism>
<dbReference type="Proteomes" id="UP000233524">
    <property type="component" value="Unassembled WGS sequence"/>
</dbReference>
<dbReference type="InParanoid" id="A0A2N3NIL2"/>
<dbReference type="OrthoDB" id="1368803at2759"/>
<keyword evidence="2 4" id="KW-0808">Transferase</keyword>
<dbReference type="GO" id="GO:0005634">
    <property type="term" value="C:nucleus"/>
    <property type="evidence" value="ECO:0007669"/>
    <property type="project" value="TreeGrafter"/>
</dbReference>
<protein>
    <recommendedName>
        <fullName evidence="4">Protein arginine N-methyltransferase</fullName>
    </recommendedName>
</protein>
<dbReference type="PIRSF" id="PIRSF015894">
    <property type="entry name" value="Skb1_MeTrfase"/>
    <property type="match status" value="1"/>
</dbReference>
<dbReference type="GO" id="GO:0006355">
    <property type="term" value="P:regulation of DNA-templated transcription"/>
    <property type="evidence" value="ECO:0007669"/>
    <property type="project" value="TreeGrafter"/>
</dbReference>
<keyword evidence="3 4" id="KW-0949">S-adenosyl-L-methionine</keyword>
<dbReference type="FunCoup" id="A0A2N3NIL2">
    <property type="interactions" value="984"/>
</dbReference>
<reference evidence="12 13" key="1">
    <citation type="journal article" date="2017" name="G3 (Bethesda)">
        <title>First Draft Genome Sequence of the Pathogenic Fungus Lomentospora prolificans (Formerly Scedosporium prolificans).</title>
        <authorList>
            <person name="Luo R."/>
            <person name="Zimin A."/>
            <person name="Workman R."/>
            <person name="Fan Y."/>
            <person name="Pertea G."/>
            <person name="Grossman N."/>
            <person name="Wear M.P."/>
            <person name="Jia B."/>
            <person name="Miller H."/>
            <person name="Casadevall A."/>
            <person name="Timp W."/>
            <person name="Zhang S.X."/>
            <person name="Salzberg S.L."/>
        </authorList>
    </citation>
    <scope>NUCLEOTIDE SEQUENCE [LARGE SCALE GENOMIC DNA]</scope>
    <source>
        <strain evidence="12 13">JHH-5317</strain>
    </source>
</reference>
<feature type="region of interest" description="Disordered" evidence="8">
    <location>
        <begin position="335"/>
        <end position="366"/>
    </location>
</feature>
<feature type="domain" description="PRMT5 oligomerisation" evidence="11">
    <location>
        <begin position="575"/>
        <end position="782"/>
    </location>
</feature>
<feature type="binding site" evidence="6">
    <location>
        <position position="488"/>
    </location>
    <ligand>
        <name>S-adenosyl-L-methionine</name>
        <dbReference type="ChEBI" id="CHEBI:59789"/>
    </ligand>
</feature>
<evidence type="ECO:0000259" key="11">
    <source>
        <dbReference type="Pfam" id="PF17286"/>
    </source>
</evidence>
<dbReference type="AlphaFoldDB" id="A0A2N3NIL2"/>
<dbReference type="VEuPathDB" id="FungiDB:jhhlp_001491"/>
<dbReference type="EMBL" id="NLAX01000004">
    <property type="protein sequence ID" value="PKS12192.1"/>
    <property type="molecule type" value="Genomic_DNA"/>
</dbReference>
<feature type="site" description="Critical for specifying symmetric addition of methyl groups" evidence="7">
    <location>
        <position position="420"/>
    </location>
</feature>
<feature type="binding site" evidence="6">
    <location>
        <position position="417"/>
    </location>
    <ligand>
        <name>S-adenosyl-L-methionine</name>
        <dbReference type="ChEBI" id="CHEBI:59789"/>
    </ligand>
</feature>
<keyword evidence="13" id="KW-1185">Reference proteome</keyword>
<feature type="compositionally biased region" description="Polar residues" evidence="8">
    <location>
        <begin position="353"/>
        <end position="366"/>
    </location>
</feature>
<evidence type="ECO:0000313" key="13">
    <source>
        <dbReference type="Proteomes" id="UP000233524"/>
    </source>
</evidence>
<dbReference type="Gene3D" id="3.40.50.150">
    <property type="entry name" value="Vaccinia Virus protein VP39"/>
    <property type="match status" value="1"/>
</dbReference>
<dbReference type="InterPro" id="IPR035247">
    <property type="entry name" value="PRMT5_TIM"/>
</dbReference>
<dbReference type="Pfam" id="PF05185">
    <property type="entry name" value="PRMT5"/>
    <property type="match status" value="1"/>
</dbReference>
<feature type="active site" description="Proton donor/acceptor" evidence="5">
    <location>
        <position position="543"/>
    </location>
</feature>
<name>A0A2N3NIL2_9PEZI</name>
<dbReference type="GO" id="GO:0016274">
    <property type="term" value="F:protein-arginine N-methyltransferase activity"/>
    <property type="evidence" value="ECO:0007669"/>
    <property type="project" value="InterPro"/>
</dbReference>
<evidence type="ECO:0000256" key="6">
    <source>
        <dbReference type="PIRSR" id="PIRSR015894-2"/>
    </source>
</evidence>
<dbReference type="Pfam" id="PF17286">
    <property type="entry name" value="PRMT5_C"/>
    <property type="match status" value="1"/>
</dbReference>
<dbReference type="FunFam" id="3.40.50.150:FF:000149">
    <property type="entry name" value="Protein arginine N-methyltransferase"/>
    <property type="match status" value="1"/>
</dbReference>
<feature type="binding site" evidence="6">
    <location>
        <begin position="515"/>
        <end position="516"/>
    </location>
    <ligand>
        <name>S-adenosyl-L-methionine</name>
        <dbReference type="ChEBI" id="CHEBI:59789"/>
    </ligand>
</feature>
<comment type="similarity">
    <text evidence="4">Belongs to the class I-like SAM-binding methyltransferase superfamily.</text>
</comment>
<evidence type="ECO:0000256" key="7">
    <source>
        <dbReference type="PIRSR" id="PIRSR015894-3"/>
    </source>
</evidence>
<feature type="domain" description="PRMT5 TIM barrel" evidence="10">
    <location>
        <begin position="46"/>
        <end position="379"/>
    </location>
</feature>
<dbReference type="InterPro" id="IPR035075">
    <property type="entry name" value="PRMT5"/>
</dbReference>
<comment type="caution">
    <text evidence="12">The sequence shown here is derived from an EMBL/GenBank/DDBJ whole genome shotgun (WGS) entry which is preliminary data.</text>
</comment>
<evidence type="ECO:0000256" key="8">
    <source>
        <dbReference type="SAM" id="MobiDB-lite"/>
    </source>
</evidence>
<dbReference type="SUPFAM" id="SSF53335">
    <property type="entry name" value="S-adenosyl-L-methionine-dependent methyltransferases"/>
    <property type="match status" value="1"/>
</dbReference>
<keyword evidence="1 4" id="KW-0489">Methyltransferase</keyword>
<dbReference type="InterPro" id="IPR025799">
    <property type="entry name" value="Arg_MeTrfase"/>
</dbReference>
<evidence type="ECO:0000259" key="9">
    <source>
        <dbReference type="Pfam" id="PF05185"/>
    </source>
</evidence>
<feature type="active site" description="Proton donor/acceptor" evidence="5">
    <location>
        <position position="552"/>
    </location>
</feature>